<sequence>MTIPFDSDANRAAVTMAAQRISAYADAHGIVIDEVHCEDIAQAVVQIYQAFHAGLLHRPQVDDAPQSITS</sequence>
<evidence type="ECO:0000313" key="2">
    <source>
        <dbReference type="Proteomes" id="UP000482800"/>
    </source>
</evidence>
<name>A0A6V8K6N2_9ACTN</name>
<organism evidence="1 2">
    <name type="scientific">Phytohabitans houttuyneae</name>
    <dbReference type="NCBI Taxonomy" id="1076126"/>
    <lineage>
        <taxon>Bacteria</taxon>
        <taxon>Bacillati</taxon>
        <taxon>Actinomycetota</taxon>
        <taxon>Actinomycetes</taxon>
        <taxon>Micromonosporales</taxon>
        <taxon>Micromonosporaceae</taxon>
    </lineage>
</organism>
<comment type="caution">
    <text evidence="1">The sequence shown here is derived from an EMBL/GenBank/DDBJ whole genome shotgun (WGS) entry which is preliminary data.</text>
</comment>
<gene>
    <name evidence="1" type="ORF">Phou_019490</name>
</gene>
<proteinExistence type="predicted"/>
<dbReference type="Proteomes" id="UP000482800">
    <property type="component" value="Unassembled WGS sequence"/>
</dbReference>
<reference evidence="1 2" key="1">
    <citation type="submission" date="2020-03" db="EMBL/GenBank/DDBJ databases">
        <title>Whole genome shotgun sequence of Phytohabitans houttuyneae NBRC 108639.</title>
        <authorList>
            <person name="Komaki H."/>
            <person name="Tamura T."/>
        </authorList>
    </citation>
    <scope>NUCLEOTIDE SEQUENCE [LARGE SCALE GENOMIC DNA]</scope>
    <source>
        <strain evidence="1 2">NBRC 108639</strain>
    </source>
</reference>
<dbReference type="RefSeq" id="WP_173055344.1">
    <property type="nucleotide sequence ID" value="NZ_BAABGO010000018.1"/>
</dbReference>
<keyword evidence="2" id="KW-1185">Reference proteome</keyword>
<evidence type="ECO:0000313" key="1">
    <source>
        <dbReference type="EMBL" id="GFJ77769.1"/>
    </source>
</evidence>
<protein>
    <submittedName>
        <fullName evidence="1">Uncharacterized protein</fullName>
    </submittedName>
</protein>
<dbReference type="EMBL" id="BLPF01000001">
    <property type="protein sequence ID" value="GFJ77769.1"/>
    <property type="molecule type" value="Genomic_DNA"/>
</dbReference>
<reference evidence="1 2" key="2">
    <citation type="submission" date="2020-03" db="EMBL/GenBank/DDBJ databases">
        <authorList>
            <person name="Ichikawa N."/>
            <person name="Kimura A."/>
            <person name="Kitahashi Y."/>
            <person name="Uohara A."/>
        </authorList>
    </citation>
    <scope>NUCLEOTIDE SEQUENCE [LARGE SCALE GENOMIC DNA]</scope>
    <source>
        <strain evidence="1 2">NBRC 108639</strain>
    </source>
</reference>
<dbReference type="AlphaFoldDB" id="A0A6V8K6N2"/>
<accession>A0A6V8K6N2</accession>